<accession>A0A3G8M0L1</accession>
<dbReference type="Gene3D" id="1.10.287.70">
    <property type="match status" value="1"/>
</dbReference>
<evidence type="ECO:0000256" key="13">
    <source>
        <dbReference type="SAM" id="Phobius"/>
    </source>
</evidence>
<evidence type="ECO:0000313" key="16">
    <source>
        <dbReference type="Proteomes" id="UP000278035"/>
    </source>
</evidence>
<comment type="subcellular location">
    <subcellularLocation>
        <location evidence="1">Membrane</location>
        <topology evidence="1">Multi-pass membrane protein</topology>
    </subcellularLocation>
</comment>
<dbReference type="Proteomes" id="UP000278035">
    <property type="component" value="Chromosome"/>
</dbReference>
<feature type="transmembrane region" description="Helical" evidence="13">
    <location>
        <begin position="48"/>
        <end position="65"/>
    </location>
</feature>
<feature type="domain" description="Ion transport" evidence="14">
    <location>
        <begin position="17"/>
        <end position="215"/>
    </location>
</feature>
<evidence type="ECO:0000256" key="5">
    <source>
        <dbReference type="ARBA" id="ARBA00022826"/>
    </source>
</evidence>
<evidence type="ECO:0000256" key="4">
    <source>
        <dbReference type="ARBA" id="ARBA00022692"/>
    </source>
</evidence>
<dbReference type="OrthoDB" id="9799090at2"/>
<reference evidence="16" key="1">
    <citation type="submission" date="2018-11" db="EMBL/GenBank/DDBJ databases">
        <title>Shewanella sp. M2.</title>
        <authorList>
            <person name="Hwang Y.J."/>
            <person name="Hwang C.Y."/>
        </authorList>
    </citation>
    <scope>NUCLEOTIDE SEQUENCE [LARGE SCALE GENOMIC DNA]</scope>
    <source>
        <strain evidence="16">LMG 19866</strain>
    </source>
</reference>
<keyword evidence="10 13" id="KW-0472">Membrane</keyword>
<dbReference type="SUPFAM" id="SSF81324">
    <property type="entry name" value="Voltage-gated potassium channels"/>
    <property type="match status" value="1"/>
</dbReference>
<keyword evidence="12" id="KW-0175">Coiled coil</keyword>
<evidence type="ECO:0000256" key="2">
    <source>
        <dbReference type="ARBA" id="ARBA00022448"/>
    </source>
</evidence>
<keyword evidence="9" id="KW-0406">Ion transport</keyword>
<evidence type="ECO:0000256" key="7">
    <source>
        <dbReference type="ARBA" id="ARBA00022958"/>
    </source>
</evidence>
<keyword evidence="4 13" id="KW-0812">Transmembrane</keyword>
<dbReference type="GO" id="GO:0008076">
    <property type="term" value="C:voltage-gated potassium channel complex"/>
    <property type="evidence" value="ECO:0007669"/>
    <property type="project" value="InterPro"/>
</dbReference>
<dbReference type="PANTHER" id="PTHR11537:SF254">
    <property type="entry name" value="POTASSIUM VOLTAGE-GATED CHANNEL PROTEIN SHAB"/>
    <property type="match status" value="1"/>
</dbReference>
<evidence type="ECO:0000313" key="15">
    <source>
        <dbReference type="EMBL" id="AZG74590.1"/>
    </source>
</evidence>
<dbReference type="PANTHER" id="PTHR11537">
    <property type="entry name" value="VOLTAGE-GATED POTASSIUM CHANNEL"/>
    <property type="match status" value="1"/>
</dbReference>
<keyword evidence="2" id="KW-0813">Transport</keyword>
<keyword evidence="3" id="KW-0633">Potassium transport</keyword>
<evidence type="ECO:0000256" key="3">
    <source>
        <dbReference type="ARBA" id="ARBA00022538"/>
    </source>
</evidence>
<dbReference type="InterPro" id="IPR005821">
    <property type="entry name" value="Ion_trans_dom"/>
</dbReference>
<gene>
    <name evidence="15" type="ORF">EGC82_18660</name>
</gene>
<evidence type="ECO:0000256" key="11">
    <source>
        <dbReference type="ARBA" id="ARBA00023303"/>
    </source>
</evidence>
<dbReference type="InterPro" id="IPR027359">
    <property type="entry name" value="Volt_channel_dom_sf"/>
</dbReference>
<keyword evidence="11" id="KW-0407">Ion channel</keyword>
<name>A0A3G8M0L1_9GAMM</name>
<evidence type="ECO:0000259" key="14">
    <source>
        <dbReference type="Pfam" id="PF00520"/>
    </source>
</evidence>
<dbReference type="RefSeq" id="WP_124732081.1">
    <property type="nucleotide sequence ID" value="NZ_CBCSKC010000005.1"/>
</dbReference>
<dbReference type="EMBL" id="CP034015">
    <property type="protein sequence ID" value="AZG74590.1"/>
    <property type="molecule type" value="Genomic_DNA"/>
</dbReference>
<dbReference type="InterPro" id="IPR028325">
    <property type="entry name" value="VG_K_chnl"/>
</dbReference>
<evidence type="ECO:0000256" key="6">
    <source>
        <dbReference type="ARBA" id="ARBA00022882"/>
    </source>
</evidence>
<organism evidence="15 16">
    <name type="scientific">Shewanella livingstonensis</name>
    <dbReference type="NCBI Taxonomy" id="150120"/>
    <lineage>
        <taxon>Bacteria</taxon>
        <taxon>Pseudomonadati</taxon>
        <taxon>Pseudomonadota</taxon>
        <taxon>Gammaproteobacteria</taxon>
        <taxon>Alteromonadales</taxon>
        <taxon>Shewanellaceae</taxon>
        <taxon>Shewanella</taxon>
    </lineage>
</organism>
<feature type="transmembrane region" description="Helical" evidence="13">
    <location>
        <begin position="165"/>
        <end position="182"/>
    </location>
</feature>
<dbReference type="GO" id="GO:0005249">
    <property type="term" value="F:voltage-gated potassium channel activity"/>
    <property type="evidence" value="ECO:0007669"/>
    <property type="project" value="InterPro"/>
</dbReference>
<keyword evidence="16" id="KW-1185">Reference proteome</keyword>
<evidence type="ECO:0000256" key="9">
    <source>
        <dbReference type="ARBA" id="ARBA00023065"/>
    </source>
</evidence>
<feature type="transmembrane region" description="Helical" evidence="13">
    <location>
        <begin position="194"/>
        <end position="216"/>
    </location>
</feature>
<dbReference type="Gene3D" id="1.20.120.350">
    <property type="entry name" value="Voltage-gated potassium channels. Chain C"/>
    <property type="match status" value="1"/>
</dbReference>
<keyword evidence="7" id="KW-0630">Potassium</keyword>
<feature type="transmembrane region" description="Helical" evidence="13">
    <location>
        <begin position="20"/>
        <end position="41"/>
    </location>
</feature>
<dbReference type="PRINTS" id="PR00169">
    <property type="entry name" value="KCHANNEL"/>
</dbReference>
<dbReference type="GO" id="GO:0001508">
    <property type="term" value="P:action potential"/>
    <property type="evidence" value="ECO:0007669"/>
    <property type="project" value="TreeGrafter"/>
</dbReference>
<dbReference type="AlphaFoldDB" id="A0A3G8M0L1"/>
<keyword evidence="8 13" id="KW-1133">Transmembrane helix</keyword>
<keyword evidence="5" id="KW-0631">Potassium channel</keyword>
<proteinExistence type="predicted"/>
<evidence type="ECO:0000256" key="1">
    <source>
        <dbReference type="ARBA" id="ARBA00004141"/>
    </source>
</evidence>
<keyword evidence="6" id="KW-0851">Voltage-gated channel</keyword>
<dbReference type="Pfam" id="PF00520">
    <property type="entry name" value="Ion_trans"/>
    <property type="match status" value="1"/>
</dbReference>
<dbReference type="KEGG" id="slj:EGC82_18660"/>
<sequence>MLESKRWSIKNVDGPSPFELAMMVLSLVSVIIVLTITFGQLDAETNKVLLYIDSSICVIFMFKFFHGLYKSRNKAYYFRHHWIDFVASIPAIEALRFARIFQILRVIRLIRMSRSLLIPLLRQRKQSTLASLLVAMVLILATASVLILLVESAEPNANIQTAEQAIWWALVTISTVGYGDFYPVSTIGHVIGGLVIISGVSFFGVISGYMASVFVAPDEQERNEAQEAQAAHKEQINDQLNQALEQMQQNQLKMEQNQQQMLDEIAKLRHQLDKN</sequence>
<evidence type="ECO:0000256" key="10">
    <source>
        <dbReference type="ARBA" id="ARBA00023136"/>
    </source>
</evidence>
<feature type="coiled-coil region" evidence="12">
    <location>
        <begin position="222"/>
        <end position="264"/>
    </location>
</feature>
<evidence type="ECO:0000256" key="12">
    <source>
        <dbReference type="SAM" id="Coils"/>
    </source>
</evidence>
<protein>
    <submittedName>
        <fullName evidence="15">Ion transporter</fullName>
    </submittedName>
</protein>
<evidence type="ECO:0000256" key="8">
    <source>
        <dbReference type="ARBA" id="ARBA00022989"/>
    </source>
</evidence>
<feature type="transmembrane region" description="Helical" evidence="13">
    <location>
        <begin position="128"/>
        <end position="150"/>
    </location>
</feature>